<dbReference type="EMBL" id="CR522870">
    <property type="protein sequence ID" value="CAG37459.1"/>
    <property type="molecule type" value="Genomic_DNA"/>
</dbReference>
<evidence type="ECO:0000256" key="1">
    <source>
        <dbReference type="ARBA" id="ARBA00010876"/>
    </source>
</evidence>
<dbReference type="InterPro" id="IPR006225">
    <property type="entry name" value="PsdUridine_synth_RluC/D"/>
</dbReference>
<evidence type="ECO:0000256" key="4">
    <source>
        <dbReference type="PROSITE-ProRule" id="PRU00182"/>
    </source>
</evidence>
<dbReference type="STRING" id="177439.DP2730"/>
<reference evidence="8" key="1">
    <citation type="journal article" date="2004" name="Environ. Microbiol.">
        <title>The genome of Desulfotalea psychrophila, a sulfate-reducing bacterium from permanently cold Arctic sediments.</title>
        <authorList>
            <person name="Rabus R."/>
            <person name="Ruepp A."/>
            <person name="Frickey T."/>
            <person name="Rattei T."/>
            <person name="Fartmann B."/>
            <person name="Stark M."/>
            <person name="Bauer M."/>
            <person name="Zibat A."/>
            <person name="Lombardot T."/>
            <person name="Becker I."/>
            <person name="Amann J."/>
            <person name="Gellner K."/>
            <person name="Teeling H."/>
            <person name="Leuschner W.D."/>
            <person name="Gloeckner F.-O."/>
            <person name="Lupas A.N."/>
            <person name="Amann R."/>
            <person name="Klenk H.-P."/>
        </authorList>
    </citation>
    <scope>NUCLEOTIDE SEQUENCE [LARGE SCALE GENOMIC DNA]</scope>
    <source>
        <strain evidence="8">DSM 12343 / LSv54</strain>
    </source>
</reference>
<dbReference type="eggNOG" id="COG0564">
    <property type="taxonomic scope" value="Bacteria"/>
</dbReference>
<dbReference type="Proteomes" id="UP000000602">
    <property type="component" value="Chromosome"/>
</dbReference>
<dbReference type="HOGENOM" id="CLU_016902_4_4_7"/>
<dbReference type="Gene3D" id="3.30.2350.10">
    <property type="entry name" value="Pseudouridine synthase"/>
    <property type="match status" value="1"/>
</dbReference>
<dbReference type="GO" id="GO:0000455">
    <property type="term" value="P:enzyme-directed rRNA pseudouridine synthesis"/>
    <property type="evidence" value="ECO:0007669"/>
    <property type="project" value="TreeGrafter"/>
</dbReference>
<proteinExistence type="inferred from homology"/>
<protein>
    <recommendedName>
        <fullName evidence="5">Pseudouridine synthase</fullName>
        <ecNumber evidence="5">5.4.99.-</ecNumber>
    </recommendedName>
</protein>
<comment type="function">
    <text evidence="5">Responsible for synthesis of pseudouridine from uracil.</text>
</comment>
<dbReference type="GO" id="GO:0140098">
    <property type="term" value="F:catalytic activity, acting on RNA"/>
    <property type="evidence" value="ECO:0007669"/>
    <property type="project" value="UniProtKB-ARBA"/>
</dbReference>
<dbReference type="SUPFAM" id="SSF55120">
    <property type="entry name" value="Pseudouridine synthase"/>
    <property type="match status" value="1"/>
</dbReference>
<dbReference type="GO" id="GO:0003723">
    <property type="term" value="F:RNA binding"/>
    <property type="evidence" value="ECO:0007669"/>
    <property type="project" value="UniProtKB-KW"/>
</dbReference>
<feature type="domain" description="Pseudouridine synthase RsuA/RluA-like" evidence="6">
    <location>
        <begin position="104"/>
        <end position="262"/>
    </location>
</feature>
<comment type="similarity">
    <text evidence="1 5">Belongs to the pseudouridine synthase RluA family.</text>
</comment>
<dbReference type="InterPro" id="IPR050188">
    <property type="entry name" value="RluA_PseudoU_synthase"/>
</dbReference>
<dbReference type="OrthoDB" id="128480at2"/>
<dbReference type="PANTHER" id="PTHR21600:SF44">
    <property type="entry name" value="RIBOSOMAL LARGE SUBUNIT PSEUDOURIDINE SYNTHASE D"/>
    <property type="match status" value="1"/>
</dbReference>
<dbReference type="Gene3D" id="3.10.290.10">
    <property type="entry name" value="RNA-binding S4 domain"/>
    <property type="match status" value="1"/>
</dbReference>
<dbReference type="InterPro" id="IPR006145">
    <property type="entry name" value="PsdUridine_synth_RsuA/RluA"/>
</dbReference>
<dbReference type="GO" id="GO:0009982">
    <property type="term" value="F:pseudouridine synthase activity"/>
    <property type="evidence" value="ECO:0007669"/>
    <property type="project" value="InterPro"/>
</dbReference>
<evidence type="ECO:0000313" key="8">
    <source>
        <dbReference type="Proteomes" id="UP000000602"/>
    </source>
</evidence>
<evidence type="ECO:0000259" key="6">
    <source>
        <dbReference type="Pfam" id="PF00849"/>
    </source>
</evidence>
<evidence type="ECO:0000313" key="7">
    <source>
        <dbReference type="EMBL" id="CAG37459.1"/>
    </source>
</evidence>
<name>Q6AJM1_DESPS</name>
<dbReference type="EC" id="5.4.99.-" evidence="5"/>
<comment type="catalytic activity">
    <reaction evidence="5">
        <text>a uridine in RNA = a pseudouridine in RNA</text>
        <dbReference type="Rhea" id="RHEA:48348"/>
        <dbReference type="Rhea" id="RHEA-COMP:12068"/>
        <dbReference type="Rhea" id="RHEA-COMP:12069"/>
        <dbReference type="ChEBI" id="CHEBI:65314"/>
        <dbReference type="ChEBI" id="CHEBI:65315"/>
    </reaction>
</comment>
<dbReference type="CDD" id="cd02869">
    <property type="entry name" value="PseudoU_synth_RluA_like"/>
    <property type="match status" value="1"/>
</dbReference>
<sequence>MLPLSSENIENSVSDQQKFEFSVSYNQRGTRLDQFLAFSLPDVSRALITLSNKKELVLVDDEVKKSSYRLKEGETVTCALWQAPPLSLEPQQVDFESIYEDDSLLVLSKPPGIVVHPGNGNTEGTLVHGLLYHCREIGGVGDAIRPGIVHRLDKDTSGAMVVAKDERSLRTLVDSFKERQVYKVYHALVCGIPKKYEGRIVAPIGRHSVHRQKMAISERTGKFAATNWQVVEVFETKDGPYSLLRVHIETGRTHQIRVHMSSIGCPIAGDQVYGSKRQNPAFARQMLHASRLRLPHPVTGRTMSFTAPLWQDFQEVLEDMDWSGALE</sequence>
<dbReference type="InterPro" id="IPR020103">
    <property type="entry name" value="PsdUridine_synth_cat_dom_sf"/>
</dbReference>
<dbReference type="Pfam" id="PF00849">
    <property type="entry name" value="PseudoU_synth_2"/>
    <property type="match status" value="1"/>
</dbReference>
<gene>
    <name evidence="7" type="ordered locus">DP2730</name>
</gene>
<keyword evidence="8" id="KW-1185">Reference proteome</keyword>
<dbReference type="InterPro" id="IPR006224">
    <property type="entry name" value="PsdUridine_synth_RluA-like_CS"/>
</dbReference>
<dbReference type="PROSITE" id="PS01129">
    <property type="entry name" value="PSI_RLU"/>
    <property type="match status" value="1"/>
</dbReference>
<keyword evidence="4" id="KW-0694">RNA-binding</keyword>
<dbReference type="AlphaFoldDB" id="Q6AJM1"/>
<evidence type="ECO:0000256" key="2">
    <source>
        <dbReference type="ARBA" id="ARBA00023235"/>
    </source>
</evidence>
<dbReference type="InterPro" id="IPR036986">
    <property type="entry name" value="S4_RNA-bd_sf"/>
</dbReference>
<dbReference type="PANTHER" id="PTHR21600">
    <property type="entry name" value="MITOCHONDRIAL RNA PSEUDOURIDINE SYNTHASE"/>
    <property type="match status" value="1"/>
</dbReference>
<organism evidence="7 8">
    <name type="scientific">Desulfotalea psychrophila (strain LSv54 / DSM 12343)</name>
    <dbReference type="NCBI Taxonomy" id="177439"/>
    <lineage>
        <taxon>Bacteria</taxon>
        <taxon>Pseudomonadati</taxon>
        <taxon>Thermodesulfobacteriota</taxon>
        <taxon>Desulfobulbia</taxon>
        <taxon>Desulfobulbales</taxon>
        <taxon>Desulfocapsaceae</taxon>
        <taxon>Desulfotalea</taxon>
    </lineage>
</organism>
<accession>Q6AJM1</accession>
<evidence type="ECO:0000256" key="3">
    <source>
        <dbReference type="PIRSR" id="PIRSR606225-1"/>
    </source>
</evidence>
<evidence type="ECO:0000256" key="5">
    <source>
        <dbReference type="RuleBase" id="RU362028"/>
    </source>
</evidence>
<dbReference type="NCBIfam" id="TIGR00005">
    <property type="entry name" value="rluA_subfam"/>
    <property type="match status" value="1"/>
</dbReference>
<dbReference type="KEGG" id="dps:DP2730"/>
<dbReference type="SUPFAM" id="SSF55174">
    <property type="entry name" value="Alpha-L RNA-binding motif"/>
    <property type="match status" value="1"/>
</dbReference>
<dbReference type="PROSITE" id="PS50889">
    <property type="entry name" value="S4"/>
    <property type="match status" value="1"/>
</dbReference>
<keyword evidence="2 5" id="KW-0413">Isomerase</keyword>
<feature type="active site" evidence="3">
    <location>
        <position position="153"/>
    </location>
</feature>